<dbReference type="KEGG" id="gsh:117346151"/>
<dbReference type="SUPFAM" id="SSF52266">
    <property type="entry name" value="SGNH hydrolase"/>
    <property type="match status" value="1"/>
</dbReference>
<proteinExistence type="predicted"/>
<dbReference type="RefSeq" id="XP_033771447.1">
    <property type="nucleotide sequence ID" value="XM_033915556.1"/>
</dbReference>
<gene>
    <name evidence="2" type="primary">LOC117346151</name>
</gene>
<organism evidence="1 2">
    <name type="scientific">Geotrypetes seraphini</name>
    <name type="common">Gaboon caecilian</name>
    <name type="synonym">Caecilia seraphini</name>
    <dbReference type="NCBI Taxonomy" id="260995"/>
    <lineage>
        <taxon>Eukaryota</taxon>
        <taxon>Metazoa</taxon>
        <taxon>Chordata</taxon>
        <taxon>Craniata</taxon>
        <taxon>Vertebrata</taxon>
        <taxon>Euteleostomi</taxon>
        <taxon>Amphibia</taxon>
        <taxon>Gymnophiona</taxon>
        <taxon>Geotrypetes</taxon>
    </lineage>
</organism>
<dbReference type="InterPro" id="IPR036514">
    <property type="entry name" value="SGNH_hydro_sf"/>
</dbReference>
<dbReference type="OrthoDB" id="8957104at2759"/>
<dbReference type="GeneID" id="117346151"/>
<protein>
    <submittedName>
        <fullName evidence="2">Elastin-like isoform X1</fullName>
    </submittedName>
</protein>
<sequence>MEHSPSISASDLAELSILAGDSLDEGDMAPVGAAASVGRALPPRRSRSVARTAIALEVVGAVSEVWKSAGSARRGRLPGSRARGRASAGRGAVVAFPVDDSGSRVGSQGAGGVPAVLLEDRLGLGAPPLIGGVSDTSGFQGTSVIPSTSGAASGPHGGMAGGWSPWGIWGSPWVMGPWASAPPSFPAVGPPSPWGPGFGGGFSGSEIHGGVASSMGLTYPPAVQVAGPCPDFSPQAVAAGRAAMAGSSSAGPVREGPAGAVRTNVVEPARTTQRPAMVVAADGAASEAVDGGCGPGADRTTGAVQRALSVWIFGHSFVHWAGERAVVQPGGRHLGLGYRGVFVSWWGQRGMRWHQLLPLLNDLRRRPRRPDLLILHLGGNDVDALSGKHLIDMVIQDLGVVQGWFPEARLVWSDIIPRLSRLASRRWTRGLVKVNRQIGRWVESRGGIQVRHDWVDVSCAGLFYRDRVHLSDIGWDLLLDDFASCCERVLVS</sequence>
<evidence type="ECO:0000313" key="1">
    <source>
        <dbReference type="Proteomes" id="UP000515159"/>
    </source>
</evidence>
<dbReference type="AlphaFoldDB" id="A0A6P8N7F0"/>
<dbReference type="Proteomes" id="UP000515159">
    <property type="component" value="Chromosome 1"/>
</dbReference>
<reference evidence="2" key="1">
    <citation type="submission" date="2025-08" db="UniProtKB">
        <authorList>
            <consortium name="RefSeq"/>
        </authorList>
    </citation>
    <scope>IDENTIFICATION</scope>
</reference>
<keyword evidence="1" id="KW-1185">Reference proteome</keyword>
<dbReference type="Gene3D" id="3.40.50.1110">
    <property type="entry name" value="SGNH hydrolase"/>
    <property type="match status" value="1"/>
</dbReference>
<accession>A0A6P8N7F0</accession>
<dbReference type="InParanoid" id="A0A6P8N7F0"/>
<evidence type="ECO:0000313" key="2">
    <source>
        <dbReference type="RefSeq" id="XP_033771447.1"/>
    </source>
</evidence>
<name>A0A6P8N7F0_GEOSA</name>